<keyword evidence="9" id="KW-0963">Cytoplasm</keyword>
<evidence type="ECO:0000256" key="6">
    <source>
        <dbReference type="ARBA" id="ARBA00022884"/>
    </source>
</evidence>
<keyword evidence="2 9" id="KW-0808">Transferase</keyword>
<reference evidence="12 13" key="1">
    <citation type="submission" date="2009-04" db="EMBL/GenBank/DDBJ databases">
        <authorList>
            <person name="Sebastian Y."/>
            <person name="Madupu R."/>
            <person name="Durkin A.S."/>
            <person name="Torralba M."/>
            <person name="Methe B."/>
            <person name="Sutton G.G."/>
            <person name="Strausberg R.L."/>
            <person name="Nelson K.E."/>
        </authorList>
    </citation>
    <scope>NUCLEOTIDE SEQUENCE [LARGE SCALE GENOMIC DNA]</scope>
    <source>
        <strain evidence="13">ATCC 35406 / BCRC 14492 / JCM 8526 / NCTC 13058 / HG 370</strain>
    </source>
</reference>
<dbReference type="InterPro" id="IPR051305">
    <property type="entry name" value="tRNA_2-thiouridylase_MnmA"/>
</dbReference>
<dbReference type="GO" id="GO:0005737">
    <property type="term" value="C:cytoplasm"/>
    <property type="evidence" value="ECO:0007669"/>
    <property type="project" value="UniProtKB-SubCell"/>
</dbReference>
<dbReference type="HAMAP" id="MF_00144">
    <property type="entry name" value="tRNA_thiouridyl_MnmA"/>
    <property type="match status" value="1"/>
</dbReference>
<dbReference type="GO" id="GO:0103016">
    <property type="term" value="F:tRNA-uridine 2-sulfurtransferase activity"/>
    <property type="evidence" value="ECO:0007669"/>
    <property type="project" value="UniProtKB-EC"/>
</dbReference>
<dbReference type="InterPro" id="IPR046884">
    <property type="entry name" value="MnmA-like_central"/>
</dbReference>
<dbReference type="GO" id="GO:0008168">
    <property type="term" value="F:methyltransferase activity"/>
    <property type="evidence" value="ECO:0007669"/>
    <property type="project" value="UniProtKB-KW"/>
</dbReference>
<keyword evidence="6 9" id="KW-0694">RNA-binding</keyword>
<evidence type="ECO:0000259" key="11">
    <source>
        <dbReference type="Pfam" id="PF20259"/>
    </source>
</evidence>
<feature type="binding site" evidence="9">
    <location>
        <position position="52"/>
    </location>
    <ligand>
        <name>ATP</name>
        <dbReference type="ChEBI" id="CHEBI:30616"/>
    </ligand>
</feature>
<feature type="site" description="Interaction with tRNA" evidence="9">
    <location>
        <position position="361"/>
    </location>
</feature>
<proteinExistence type="inferred from homology"/>
<keyword evidence="12" id="KW-0489">Methyltransferase</keyword>
<evidence type="ECO:0000256" key="7">
    <source>
        <dbReference type="ARBA" id="ARBA00023157"/>
    </source>
</evidence>
<feature type="active site" description="Cysteine persulfide intermediate" evidence="9">
    <location>
        <position position="211"/>
    </location>
</feature>
<feature type="binding site" evidence="9">
    <location>
        <position position="139"/>
    </location>
    <ligand>
        <name>ATP</name>
        <dbReference type="ChEBI" id="CHEBI:30616"/>
    </ligand>
</feature>
<dbReference type="SUPFAM" id="SSF52402">
    <property type="entry name" value="Adenine nucleotide alpha hydrolases-like"/>
    <property type="match status" value="1"/>
</dbReference>
<dbReference type="InterPro" id="IPR014729">
    <property type="entry name" value="Rossmann-like_a/b/a_fold"/>
</dbReference>
<name>C3J919_POREA</name>
<dbReference type="GO" id="GO:0000049">
    <property type="term" value="F:tRNA binding"/>
    <property type="evidence" value="ECO:0007669"/>
    <property type="project" value="UniProtKB-KW"/>
</dbReference>
<dbReference type="EMBL" id="ACNN01000011">
    <property type="protein sequence ID" value="EEN83335.1"/>
    <property type="molecule type" value="Genomic_DNA"/>
</dbReference>
<dbReference type="eggNOG" id="COG0482">
    <property type="taxonomic scope" value="Bacteria"/>
</dbReference>
<keyword evidence="13" id="KW-1185">Reference proteome</keyword>
<evidence type="ECO:0000313" key="12">
    <source>
        <dbReference type="EMBL" id="EEN83335.1"/>
    </source>
</evidence>
<feature type="region of interest" description="Interaction with tRNA" evidence="9">
    <location>
        <begin position="161"/>
        <end position="163"/>
    </location>
</feature>
<keyword evidence="5 9" id="KW-0067">ATP-binding</keyword>
<feature type="binding site" evidence="9">
    <location>
        <begin position="24"/>
        <end position="31"/>
    </location>
    <ligand>
        <name>ATP</name>
        <dbReference type="ChEBI" id="CHEBI:30616"/>
    </ligand>
</feature>
<dbReference type="Proteomes" id="UP000004295">
    <property type="component" value="Unassembled WGS sequence"/>
</dbReference>
<protein>
    <recommendedName>
        <fullName evidence="9">tRNA-specific 2-thiouridylase MnmA</fullName>
        <ecNumber evidence="9">2.8.1.13</ecNumber>
    </recommendedName>
</protein>
<dbReference type="NCBIfam" id="TIGR00420">
    <property type="entry name" value="trmU"/>
    <property type="match status" value="1"/>
</dbReference>
<keyword evidence="3 9" id="KW-0819">tRNA processing</keyword>
<dbReference type="NCBIfam" id="NF001138">
    <property type="entry name" value="PRK00143.1"/>
    <property type="match status" value="1"/>
</dbReference>
<dbReference type="GeneID" id="93365080"/>
<keyword evidence="4 9" id="KW-0547">Nucleotide-binding</keyword>
<evidence type="ECO:0000313" key="13">
    <source>
        <dbReference type="Proteomes" id="UP000004295"/>
    </source>
</evidence>
<comment type="similarity">
    <text evidence="9">Belongs to the MnmA/TRMU family.</text>
</comment>
<dbReference type="FunFam" id="2.30.30.280:FF:000001">
    <property type="entry name" value="tRNA-specific 2-thiouridylase MnmA"/>
    <property type="match status" value="1"/>
</dbReference>
<evidence type="ECO:0000256" key="9">
    <source>
        <dbReference type="HAMAP-Rule" id="MF_00144"/>
    </source>
</evidence>
<gene>
    <name evidence="12" type="primary">trmU</name>
    <name evidence="9" type="synonym">mnmA</name>
    <name evidence="12" type="ORF">POREN0001_1457</name>
</gene>
<comment type="caution">
    <text evidence="12">The sequence shown here is derived from an EMBL/GenBank/DDBJ whole genome shotgun (WGS) entry which is preliminary data.</text>
</comment>
<dbReference type="GO" id="GO:0032259">
    <property type="term" value="P:methylation"/>
    <property type="evidence" value="ECO:0007669"/>
    <property type="project" value="UniProtKB-KW"/>
</dbReference>
<dbReference type="CDD" id="cd01998">
    <property type="entry name" value="MnmA_TRMU-like"/>
    <property type="match status" value="1"/>
</dbReference>
<comment type="caution">
    <text evidence="9">Lacks conserved residue(s) required for the propagation of feature annotation.</text>
</comment>
<evidence type="ECO:0000259" key="10">
    <source>
        <dbReference type="Pfam" id="PF20258"/>
    </source>
</evidence>
<comment type="catalytic activity">
    <reaction evidence="8 9">
        <text>S-sulfanyl-L-cysteinyl-[protein] + uridine(34) in tRNA + AH2 + ATP = 2-thiouridine(34) in tRNA + L-cysteinyl-[protein] + A + AMP + diphosphate + H(+)</text>
        <dbReference type="Rhea" id="RHEA:47032"/>
        <dbReference type="Rhea" id="RHEA-COMP:10131"/>
        <dbReference type="Rhea" id="RHEA-COMP:11726"/>
        <dbReference type="Rhea" id="RHEA-COMP:11727"/>
        <dbReference type="Rhea" id="RHEA-COMP:11728"/>
        <dbReference type="ChEBI" id="CHEBI:13193"/>
        <dbReference type="ChEBI" id="CHEBI:15378"/>
        <dbReference type="ChEBI" id="CHEBI:17499"/>
        <dbReference type="ChEBI" id="CHEBI:29950"/>
        <dbReference type="ChEBI" id="CHEBI:30616"/>
        <dbReference type="ChEBI" id="CHEBI:33019"/>
        <dbReference type="ChEBI" id="CHEBI:61963"/>
        <dbReference type="ChEBI" id="CHEBI:65315"/>
        <dbReference type="ChEBI" id="CHEBI:87170"/>
        <dbReference type="ChEBI" id="CHEBI:456215"/>
        <dbReference type="EC" id="2.8.1.13"/>
    </reaction>
</comment>
<dbReference type="Gene3D" id="2.40.30.10">
    <property type="entry name" value="Translation factors"/>
    <property type="match status" value="1"/>
</dbReference>
<evidence type="ECO:0000256" key="4">
    <source>
        <dbReference type="ARBA" id="ARBA00022741"/>
    </source>
</evidence>
<dbReference type="RefSeq" id="WP_004332690.1">
    <property type="nucleotide sequence ID" value="NZ_ACNN01000011.1"/>
</dbReference>
<evidence type="ECO:0000256" key="1">
    <source>
        <dbReference type="ARBA" id="ARBA00022555"/>
    </source>
</evidence>
<dbReference type="PANTHER" id="PTHR43052:SF1">
    <property type="entry name" value="TRNA-5-TAURINOMETHYLURIDINE 2-SULFURTRANSFERASE"/>
    <property type="match status" value="1"/>
</dbReference>
<feature type="active site" description="Nucleophile" evidence="9">
    <location>
        <position position="116"/>
    </location>
</feature>
<organism evidence="12 13">
    <name type="scientific">Porphyromonas endodontalis (strain ATCC 35406 / DSM 24491 / JCM 8526 / CCUG 16442 / BCRC 14492 / NCTC 13058 / HG 370)</name>
    <name type="common">Bacteroides endodontalis</name>
    <dbReference type="NCBI Taxonomy" id="553175"/>
    <lineage>
        <taxon>Bacteria</taxon>
        <taxon>Pseudomonadati</taxon>
        <taxon>Bacteroidota</taxon>
        <taxon>Bacteroidia</taxon>
        <taxon>Bacteroidales</taxon>
        <taxon>Porphyromonadaceae</taxon>
        <taxon>Porphyromonas</taxon>
    </lineage>
</organism>
<keyword evidence="1 9" id="KW-0820">tRNA-binding</keyword>
<dbReference type="Pfam" id="PF03054">
    <property type="entry name" value="tRNA_Me_trans"/>
    <property type="match status" value="1"/>
</dbReference>
<evidence type="ECO:0000256" key="5">
    <source>
        <dbReference type="ARBA" id="ARBA00022840"/>
    </source>
</evidence>
<comment type="function">
    <text evidence="9">Catalyzes the 2-thiolation of uridine at the wobble position (U34) of tRNA, leading to the formation of s(2)U34.</text>
</comment>
<dbReference type="InterPro" id="IPR023382">
    <property type="entry name" value="MnmA-like_central_sf"/>
</dbReference>
<keyword evidence="7" id="KW-1015">Disulfide bond</keyword>
<evidence type="ECO:0000256" key="2">
    <source>
        <dbReference type="ARBA" id="ARBA00022679"/>
    </source>
</evidence>
<dbReference type="Gene3D" id="2.30.30.280">
    <property type="entry name" value="Adenine nucleotide alpha hydrolases-like domains"/>
    <property type="match status" value="1"/>
</dbReference>
<feature type="domain" description="tRNA-specific 2-thiouridylase MnmA-like central" evidence="11">
    <location>
        <begin position="219"/>
        <end position="282"/>
    </location>
</feature>
<sequence length="383" mass="43228">MTLSTYPLPETLQEVPRDASIAVLASGGVDSSVAVHLLLQAGFRPDLFYIRIGMEDEEGFIDCPAEEDMEMVTLLARKYQLHYEVIDLHKEYWERVVKYTIESVRQGLTPNPDMMCNKLIKFGVFEERVGHRYDYIATGHYASTARVDGKTFLATAPDPVKDQTDFLAQINFKQISKLLFPLGCLTKQQVRMVAEEAGLANAHRKDSQGICFLGKINYNDFIERYLGKRPGRIIEYETGKTLGTHQGFWFHTIGQRKGLGLSGGPWFVVKKDCKRNIILVSRGYDPLTQYGTEIFVDKFDFITEDLFAPEGAVGNKEGAQVVPITLKIRHTPEFVRATIRRLERGYHIVSETPIQGIAPGQYAVIYDPESRLCFGSGMIVKGK</sequence>
<evidence type="ECO:0000256" key="8">
    <source>
        <dbReference type="ARBA" id="ARBA00051542"/>
    </source>
</evidence>
<feature type="region of interest" description="Interaction with target base in tRNA" evidence="9">
    <location>
        <begin position="111"/>
        <end position="113"/>
    </location>
</feature>
<dbReference type="STRING" id="553175.POREN0001_1457"/>
<feature type="site" description="Interaction with tRNA" evidence="9">
    <location>
        <position position="140"/>
    </location>
</feature>
<dbReference type="GO" id="GO:0006400">
    <property type="term" value="P:tRNA modification"/>
    <property type="evidence" value="ECO:0007669"/>
    <property type="project" value="UniProtKB-UniRule"/>
</dbReference>
<dbReference type="GO" id="GO:0005524">
    <property type="term" value="F:ATP binding"/>
    <property type="evidence" value="ECO:0007669"/>
    <property type="project" value="UniProtKB-KW"/>
</dbReference>
<feature type="domain" description="tRNA-specific 2-thiouridylase MnmA-like C-terminal" evidence="10">
    <location>
        <begin position="320"/>
        <end position="379"/>
    </location>
</feature>
<evidence type="ECO:0000256" key="3">
    <source>
        <dbReference type="ARBA" id="ARBA00022694"/>
    </source>
</evidence>
<dbReference type="Pfam" id="PF20258">
    <property type="entry name" value="tRNA_Me_trans_C"/>
    <property type="match status" value="1"/>
</dbReference>
<dbReference type="EC" id="2.8.1.13" evidence="9"/>
<dbReference type="InterPro" id="IPR004506">
    <property type="entry name" value="MnmA-like"/>
</dbReference>
<comment type="subcellular location">
    <subcellularLocation>
        <location evidence="9">Cytoplasm</location>
    </subcellularLocation>
</comment>
<dbReference type="Gene3D" id="3.40.50.620">
    <property type="entry name" value="HUPs"/>
    <property type="match status" value="1"/>
</dbReference>
<dbReference type="PANTHER" id="PTHR43052">
    <property type="match status" value="1"/>
</dbReference>
<dbReference type="Pfam" id="PF20259">
    <property type="entry name" value="tRNA_Me_trans_M"/>
    <property type="match status" value="1"/>
</dbReference>
<dbReference type="InterPro" id="IPR046885">
    <property type="entry name" value="MnmA-like_C"/>
</dbReference>
<dbReference type="AlphaFoldDB" id="C3J919"/>
<accession>C3J919</accession>